<feature type="region of interest" description="Disordered" evidence="14">
    <location>
        <begin position="215"/>
        <end position="276"/>
    </location>
</feature>
<dbReference type="FunFam" id="3.30.1490.100:FF:000001">
    <property type="entry name" value="DNA repair protein REV1"/>
    <property type="match status" value="1"/>
</dbReference>
<dbReference type="InterPro" id="IPR017961">
    <property type="entry name" value="DNA_pol_Y-fam_little_finger"/>
</dbReference>
<dbReference type="Gene3D" id="2.40.50.40">
    <property type="match status" value="1"/>
</dbReference>
<gene>
    <name evidence="17" type="ORF">P167DRAFT_596513</name>
</gene>
<dbReference type="GO" id="GO:0003887">
    <property type="term" value="F:DNA-directed DNA polymerase activity"/>
    <property type="evidence" value="ECO:0007669"/>
    <property type="project" value="InterPro"/>
</dbReference>
<dbReference type="Gene3D" id="3.30.70.270">
    <property type="match status" value="1"/>
</dbReference>
<evidence type="ECO:0000256" key="8">
    <source>
        <dbReference type="ARBA" id="ARBA00022723"/>
    </source>
</evidence>
<accession>A0A3N4KG82</accession>
<evidence type="ECO:0000256" key="6">
    <source>
        <dbReference type="ARBA" id="ARBA00022679"/>
    </source>
</evidence>
<comment type="subunit">
    <text evidence="3">Component of the NuA4 histone acetyltransferase complex.</text>
</comment>
<keyword evidence="18" id="KW-1185">Reference proteome</keyword>
<dbReference type="GO" id="GO:0070987">
    <property type="term" value="P:error-free translesion synthesis"/>
    <property type="evidence" value="ECO:0007669"/>
    <property type="project" value="UniProtKB-ARBA"/>
</dbReference>
<dbReference type="GO" id="GO:0006281">
    <property type="term" value="P:DNA repair"/>
    <property type="evidence" value="ECO:0007669"/>
    <property type="project" value="UniProtKB-KW"/>
</dbReference>
<dbReference type="Pfam" id="PF11799">
    <property type="entry name" value="IMS_C"/>
    <property type="match status" value="1"/>
</dbReference>
<dbReference type="InterPro" id="IPR001126">
    <property type="entry name" value="UmuC"/>
</dbReference>
<proteinExistence type="inferred from homology"/>
<feature type="compositionally biased region" description="Basic residues" evidence="14">
    <location>
        <begin position="1147"/>
        <end position="1169"/>
    </location>
</feature>
<protein>
    <recommendedName>
        <fullName evidence="4">DNA repair protein REV1</fullName>
    </recommendedName>
</protein>
<evidence type="ECO:0000256" key="1">
    <source>
        <dbReference type="ARBA" id="ARBA00004123"/>
    </source>
</evidence>
<dbReference type="PROSITE" id="PS50013">
    <property type="entry name" value="CHROMO_2"/>
    <property type="match status" value="1"/>
</dbReference>
<dbReference type="SMART" id="SM00298">
    <property type="entry name" value="CHROMO"/>
    <property type="match status" value="1"/>
</dbReference>
<evidence type="ECO:0000256" key="9">
    <source>
        <dbReference type="ARBA" id="ARBA00022763"/>
    </source>
</evidence>
<evidence type="ECO:0000256" key="5">
    <source>
        <dbReference type="ARBA" id="ARBA00022634"/>
    </source>
</evidence>
<dbReference type="PROSITE" id="PS50173">
    <property type="entry name" value="UMUC"/>
    <property type="match status" value="1"/>
</dbReference>
<feature type="region of interest" description="Disordered" evidence="14">
    <location>
        <begin position="1132"/>
        <end position="1199"/>
    </location>
</feature>
<keyword evidence="6" id="KW-0808">Transferase</keyword>
<evidence type="ECO:0000256" key="7">
    <source>
        <dbReference type="ARBA" id="ARBA00022695"/>
    </source>
</evidence>
<dbReference type="Gene3D" id="3.40.1170.60">
    <property type="match status" value="1"/>
</dbReference>
<feature type="region of interest" description="Disordered" evidence="14">
    <location>
        <begin position="384"/>
        <end position="409"/>
    </location>
</feature>
<feature type="compositionally biased region" description="Low complexity" evidence="14">
    <location>
        <begin position="972"/>
        <end position="990"/>
    </location>
</feature>
<dbReference type="Gene3D" id="1.10.150.20">
    <property type="entry name" value="5' to 3' exonuclease, C-terminal subdomain"/>
    <property type="match status" value="1"/>
</dbReference>
<feature type="compositionally biased region" description="Low complexity" evidence="14">
    <location>
        <begin position="225"/>
        <end position="248"/>
    </location>
</feature>
<evidence type="ECO:0000256" key="14">
    <source>
        <dbReference type="SAM" id="MobiDB-lite"/>
    </source>
</evidence>
<keyword evidence="10" id="KW-0460">Magnesium</keyword>
<dbReference type="Pfam" id="PF00817">
    <property type="entry name" value="IMS"/>
    <property type="match status" value="1"/>
</dbReference>
<evidence type="ECO:0000259" key="16">
    <source>
        <dbReference type="PROSITE" id="PS50173"/>
    </source>
</evidence>
<dbReference type="InterPro" id="IPR043128">
    <property type="entry name" value="Rev_trsase/Diguanyl_cyclase"/>
</dbReference>
<dbReference type="InterPro" id="IPR000953">
    <property type="entry name" value="Chromo/chromo_shadow_dom"/>
</dbReference>
<feature type="compositionally biased region" description="Low complexity" evidence="14">
    <location>
        <begin position="1133"/>
        <end position="1146"/>
    </location>
</feature>
<dbReference type="STRING" id="1392247.A0A3N4KG82"/>
<dbReference type="CDD" id="cd00024">
    <property type="entry name" value="CD_CSD"/>
    <property type="match status" value="1"/>
</dbReference>
<keyword evidence="11" id="KW-0238">DNA-binding</keyword>
<dbReference type="InterPro" id="IPR036775">
    <property type="entry name" value="DNA_pol_Y-fam_lit_finger_sf"/>
</dbReference>
<keyword evidence="9" id="KW-0227">DNA damage</keyword>
<keyword evidence="12" id="KW-0234">DNA repair</keyword>
<dbReference type="InterPro" id="IPR023779">
    <property type="entry name" value="Chromodomain_CS"/>
</dbReference>
<feature type="region of interest" description="Disordered" evidence="14">
    <location>
        <begin position="1074"/>
        <end position="1113"/>
    </location>
</feature>
<dbReference type="Gene3D" id="6.10.250.1490">
    <property type="match status" value="1"/>
</dbReference>
<feature type="compositionally biased region" description="Low complexity" evidence="14">
    <location>
        <begin position="1018"/>
        <end position="1027"/>
    </location>
</feature>
<feature type="compositionally biased region" description="Polar residues" evidence="14">
    <location>
        <begin position="175"/>
        <end position="185"/>
    </location>
</feature>
<evidence type="ECO:0000256" key="12">
    <source>
        <dbReference type="ARBA" id="ARBA00023204"/>
    </source>
</evidence>
<keyword evidence="13" id="KW-0539">Nucleus</keyword>
<reference evidence="17 18" key="1">
    <citation type="journal article" date="2018" name="Nat. Ecol. Evol.">
        <title>Pezizomycetes genomes reveal the molecular basis of ectomycorrhizal truffle lifestyle.</title>
        <authorList>
            <person name="Murat C."/>
            <person name="Payen T."/>
            <person name="Noel B."/>
            <person name="Kuo A."/>
            <person name="Morin E."/>
            <person name="Chen J."/>
            <person name="Kohler A."/>
            <person name="Krizsan K."/>
            <person name="Balestrini R."/>
            <person name="Da Silva C."/>
            <person name="Montanini B."/>
            <person name="Hainaut M."/>
            <person name="Levati E."/>
            <person name="Barry K.W."/>
            <person name="Belfiori B."/>
            <person name="Cichocki N."/>
            <person name="Clum A."/>
            <person name="Dockter R.B."/>
            <person name="Fauchery L."/>
            <person name="Guy J."/>
            <person name="Iotti M."/>
            <person name="Le Tacon F."/>
            <person name="Lindquist E.A."/>
            <person name="Lipzen A."/>
            <person name="Malagnac F."/>
            <person name="Mello A."/>
            <person name="Molinier V."/>
            <person name="Miyauchi S."/>
            <person name="Poulain J."/>
            <person name="Riccioni C."/>
            <person name="Rubini A."/>
            <person name="Sitrit Y."/>
            <person name="Splivallo R."/>
            <person name="Traeger S."/>
            <person name="Wang M."/>
            <person name="Zifcakova L."/>
            <person name="Wipf D."/>
            <person name="Zambonelli A."/>
            <person name="Paolocci F."/>
            <person name="Nowrousian M."/>
            <person name="Ottonello S."/>
            <person name="Baldrian P."/>
            <person name="Spatafora J.W."/>
            <person name="Henrissat B."/>
            <person name="Nagy L.G."/>
            <person name="Aury J.M."/>
            <person name="Wincker P."/>
            <person name="Grigoriev I.V."/>
            <person name="Bonfante P."/>
            <person name="Martin F.M."/>
        </authorList>
    </citation>
    <scope>NUCLEOTIDE SEQUENCE [LARGE SCALE GENOMIC DNA]</scope>
    <source>
        <strain evidence="17 18">CCBAS932</strain>
    </source>
</reference>
<evidence type="ECO:0000256" key="11">
    <source>
        <dbReference type="ARBA" id="ARBA00023125"/>
    </source>
</evidence>
<evidence type="ECO:0000256" key="10">
    <source>
        <dbReference type="ARBA" id="ARBA00022842"/>
    </source>
</evidence>
<feature type="compositionally biased region" description="Basic and acidic residues" evidence="14">
    <location>
        <begin position="1081"/>
        <end position="1093"/>
    </location>
</feature>
<keyword evidence="5" id="KW-0237">DNA synthesis</keyword>
<dbReference type="SUPFAM" id="SSF56672">
    <property type="entry name" value="DNA/RNA polymerases"/>
    <property type="match status" value="1"/>
</dbReference>
<dbReference type="OrthoDB" id="427711at2759"/>
<evidence type="ECO:0000256" key="4">
    <source>
        <dbReference type="ARBA" id="ARBA00020399"/>
    </source>
</evidence>
<feature type="compositionally biased region" description="Basic and acidic residues" evidence="14">
    <location>
        <begin position="466"/>
        <end position="483"/>
    </location>
</feature>
<feature type="region of interest" description="Disordered" evidence="14">
    <location>
        <begin position="465"/>
        <end position="525"/>
    </location>
</feature>
<dbReference type="PROSITE" id="PS00598">
    <property type="entry name" value="CHROMO_1"/>
    <property type="match status" value="1"/>
</dbReference>
<feature type="domain" description="UmuC" evidence="16">
    <location>
        <begin position="590"/>
        <end position="774"/>
    </location>
</feature>
<evidence type="ECO:0000256" key="3">
    <source>
        <dbReference type="ARBA" id="ARBA00011353"/>
    </source>
</evidence>
<keyword evidence="8" id="KW-0479">Metal-binding</keyword>
<dbReference type="Gene3D" id="3.30.1490.100">
    <property type="entry name" value="DNA polymerase, Y-family, little finger domain"/>
    <property type="match status" value="1"/>
</dbReference>
<evidence type="ECO:0000256" key="2">
    <source>
        <dbReference type="ARBA" id="ARBA00010945"/>
    </source>
</evidence>
<evidence type="ECO:0000313" key="18">
    <source>
        <dbReference type="Proteomes" id="UP000277580"/>
    </source>
</evidence>
<dbReference type="PANTHER" id="PTHR45990">
    <property type="entry name" value="DNA REPAIR PROTEIN REV1"/>
    <property type="match status" value="1"/>
</dbReference>
<dbReference type="Pfam" id="PF00385">
    <property type="entry name" value="Chromo"/>
    <property type="match status" value="1"/>
</dbReference>
<dbReference type="Proteomes" id="UP000277580">
    <property type="component" value="Unassembled WGS sequence"/>
</dbReference>
<evidence type="ECO:0000313" key="17">
    <source>
        <dbReference type="EMBL" id="RPB08342.1"/>
    </source>
</evidence>
<dbReference type="InterPro" id="IPR023780">
    <property type="entry name" value="Chromo_domain"/>
</dbReference>
<feature type="domain" description="Chromo" evidence="15">
    <location>
        <begin position="15"/>
        <end position="80"/>
    </location>
</feature>
<feature type="region of interest" description="Disordered" evidence="14">
    <location>
        <begin position="972"/>
        <end position="1042"/>
    </location>
</feature>
<dbReference type="InterPro" id="IPR043502">
    <property type="entry name" value="DNA/RNA_pol_sf"/>
</dbReference>
<evidence type="ECO:0000256" key="13">
    <source>
        <dbReference type="ARBA" id="ARBA00023242"/>
    </source>
</evidence>
<dbReference type="PANTHER" id="PTHR45990:SF1">
    <property type="entry name" value="DNA REPAIR PROTEIN REV1"/>
    <property type="match status" value="1"/>
</dbReference>
<feature type="non-terminal residue" evidence="17">
    <location>
        <position position="1"/>
    </location>
</feature>
<dbReference type="InterPro" id="IPR016197">
    <property type="entry name" value="Chromo-like_dom_sf"/>
</dbReference>
<feature type="compositionally biased region" description="Acidic residues" evidence="14">
    <location>
        <begin position="485"/>
        <end position="504"/>
    </location>
</feature>
<dbReference type="SUPFAM" id="SSF100879">
    <property type="entry name" value="Lesion bypass DNA polymerase (Y-family), little finger domain"/>
    <property type="match status" value="1"/>
</dbReference>
<dbReference type="SUPFAM" id="SSF54160">
    <property type="entry name" value="Chromo domain-like"/>
    <property type="match status" value="1"/>
</dbReference>
<comment type="similarity">
    <text evidence="2">Belongs to the DNA polymerase type-Y family.</text>
</comment>
<sequence>AKPAPITTINGTPLWSADRIIGRRTHRRHTQYWIRWTGYPDTEATWESSRHLLRDLGKAGLAELVQEWRGRPQRRVGRAEVLREVPREVLMVFTAAREGFPRDYGVGEVEAAFVGEEEVGEAEEGGKAAVMEEDLYREIRESLSPRNLMTEEDELALLQGSIFSDGHLSAPATDGTPTPWQNPIASDTAPAPAPVPSSPAVPADLLQSISISTSSDINLNPTPPAAAAAVEKAAETPTTTTPTKGPPGSSSQVGAVDKAKAAETPPPIPSSGSVQVSRSFDYGSPVDFGALVGEQEVLGGKVLGEEGEEEKEEEGGAASFNFGTPVDFADGDIGMVVMQADPVGVVVVGEDVVDGGVVGGEGVPGEIGELVGKESIPAEEVVDLVSEEEEERGSTPRNPDSSQVVDEEAVASEIEEGVFTTDGDGDIQMSQAELLTPRKELEEYDARIYDDDILLEAPAAALGSPPERELLSEHLSPEQHSPDIPEPDILEPEEEEEQEIDVDVEPPPPDQATTKDAPPQQQQPSQELMATFLSKPGIRSQTVLDPNFLNSYFSHSRLHHLSTWKSKIRLDLAPHLLTLTPQKQRARHYILHADLDSFFASVTLLTRPTLRTKPVAIAHGAHDSTGGSEIAACNYPARSFGLKAGMWLPRAKALCPELTVLGYEFAKYEEASRAFYGVVKRVGAERIHAGSVDEVLLDSIAEEEEAVMRIAEGLRGDVRAATGGLEVSVGVGGNVLLAKLALRRAKPAGVFFVRAAEVAGFMDGVEVGELPGVGPSVVGRVAEAFGTGRVAEIRGVARERLKSVLGEKTGTMLFEYCRAVDARVVGEVAVRKSLSVDVNWGVRFETPSQSEHFLHQLSTEVSTRLHSERLHGRHLTLTIKQRSPHAPFKPAKHLGHGECTTLTRSTLLPAPTASPATIAHAAVAMLRAMKVPAWELRGLGLTLTKLQAAVSAGAGGGGGQGLLKFAKAEPAPAAEGSSSKGEAAATKAAANVPPWGDRPLPKAYSRPKPASLLDTFLTKPKPTKTPTRPVPAEPESEAATPATQFEIPEDIDESVIPFLPAALQARIREKQRLAAQAQARAEPEKKNVEKEQEAEREEDPLSQPPNSQDDITVWRALPADIRALLRSEHAAEQARLSAASSAATSPHKPKAKAQERQKHHPHHPHHPHQNTHTLLSIRHNPAQPSPAQSHTPVHLLYCG</sequence>
<dbReference type="EMBL" id="ML119164">
    <property type="protein sequence ID" value="RPB08342.1"/>
    <property type="molecule type" value="Genomic_DNA"/>
</dbReference>
<dbReference type="GO" id="GO:0005634">
    <property type="term" value="C:nucleus"/>
    <property type="evidence" value="ECO:0007669"/>
    <property type="project" value="UniProtKB-SubCell"/>
</dbReference>
<organism evidence="17 18">
    <name type="scientific">Morchella conica CCBAS932</name>
    <dbReference type="NCBI Taxonomy" id="1392247"/>
    <lineage>
        <taxon>Eukaryota</taxon>
        <taxon>Fungi</taxon>
        <taxon>Dikarya</taxon>
        <taxon>Ascomycota</taxon>
        <taxon>Pezizomycotina</taxon>
        <taxon>Pezizomycetes</taxon>
        <taxon>Pezizales</taxon>
        <taxon>Morchellaceae</taxon>
        <taxon>Morchella</taxon>
    </lineage>
</organism>
<dbReference type="GO" id="GO:0006338">
    <property type="term" value="P:chromatin remodeling"/>
    <property type="evidence" value="ECO:0007669"/>
    <property type="project" value="UniProtKB-ARBA"/>
</dbReference>
<dbReference type="InParanoid" id="A0A3N4KG82"/>
<name>A0A3N4KG82_9PEZI</name>
<dbReference type="GO" id="GO:0017125">
    <property type="term" value="F:deoxycytidyl transferase activity"/>
    <property type="evidence" value="ECO:0007669"/>
    <property type="project" value="TreeGrafter"/>
</dbReference>
<keyword evidence="7" id="KW-0548">Nucleotidyltransferase</keyword>
<dbReference type="GO" id="GO:0046872">
    <property type="term" value="F:metal ion binding"/>
    <property type="evidence" value="ECO:0007669"/>
    <property type="project" value="UniProtKB-KW"/>
</dbReference>
<feature type="compositionally biased region" description="Polar residues" evidence="14">
    <location>
        <begin position="395"/>
        <end position="404"/>
    </location>
</feature>
<feature type="region of interest" description="Disordered" evidence="14">
    <location>
        <begin position="167"/>
        <end position="201"/>
    </location>
</feature>
<dbReference type="Pfam" id="PF21999">
    <property type="entry name" value="IMS_HHH_1"/>
    <property type="match status" value="1"/>
</dbReference>
<dbReference type="InterPro" id="IPR053848">
    <property type="entry name" value="IMS_HHH_1"/>
</dbReference>
<dbReference type="GO" id="GO:0042276">
    <property type="term" value="P:error-prone translesion synthesis"/>
    <property type="evidence" value="ECO:0007669"/>
    <property type="project" value="TreeGrafter"/>
</dbReference>
<dbReference type="AlphaFoldDB" id="A0A3N4KG82"/>
<dbReference type="GO" id="GO:0003684">
    <property type="term" value="F:damaged DNA binding"/>
    <property type="evidence" value="ECO:0007669"/>
    <property type="project" value="InterPro"/>
</dbReference>
<comment type="subcellular location">
    <subcellularLocation>
        <location evidence="1">Nucleus</location>
    </subcellularLocation>
</comment>
<evidence type="ECO:0000259" key="15">
    <source>
        <dbReference type="PROSITE" id="PS50013"/>
    </source>
</evidence>